<dbReference type="PRINTS" id="PR00837">
    <property type="entry name" value="V5TPXLIKE"/>
</dbReference>
<dbReference type="SUPFAM" id="SSF55797">
    <property type="entry name" value="PR-1-like"/>
    <property type="match status" value="1"/>
</dbReference>
<dbReference type="STRING" id="52.CMC5_067710"/>
<dbReference type="EMBL" id="CP012159">
    <property type="protein sequence ID" value="AKT42544.1"/>
    <property type="molecule type" value="Genomic_DNA"/>
</dbReference>
<dbReference type="Proteomes" id="UP000067626">
    <property type="component" value="Chromosome"/>
</dbReference>
<sequence>MLQARALSGLLAVSSLVLAALAGCGSEGDGTSPRGEGGEGGATSGTGSAGEGGNDTPSGGVGGSDTTTSGGAGASGPVSDDEPAEMNGMLAAHNAARAGVSPPASTPIPALAWSGEVAAVATAHAERCVWGHSSSPYGENIYATSGTATPTQVANSWISEKNNYDYGNNTCSGVCGHYTQVVWADSRRLGCGVATCTTGSPLGGGSWQYWVCNYDPPGNFNGQRPY</sequence>
<organism evidence="4 5">
    <name type="scientific">Chondromyces crocatus</name>
    <dbReference type="NCBI Taxonomy" id="52"/>
    <lineage>
        <taxon>Bacteria</taxon>
        <taxon>Pseudomonadati</taxon>
        <taxon>Myxococcota</taxon>
        <taxon>Polyangia</taxon>
        <taxon>Polyangiales</taxon>
        <taxon>Polyangiaceae</taxon>
        <taxon>Chondromyces</taxon>
    </lineage>
</organism>
<evidence type="ECO:0000313" key="4">
    <source>
        <dbReference type="EMBL" id="AKT42544.1"/>
    </source>
</evidence>
<dbReference type="InterPro" id="IPR014044">
    <property type="entry name" value="CAP_dom"/>
</dbReference>
<evidence type="ECO:0000313" key="5">
    <source>
        <dbReference type="Proteomes" id="UP000067626"/>
    </source>
</evidence>
<dbReference type="InterPro" id="IPR001283">
    <property type="entry name" value="CRISP-related"/>
</dbReference>
<feature type="domain" description="SCP" evidence="3">
    <location>
        <begin position="84"/>
        <end position="222"/>
    </location>
</feature>
<feature type="signal peptide" evidence="2">
    <location>
        <begin position="1"/>
        <end position="19"/>
    </location>
</feature>
<dbReference type="PROSITE" id="PS51257">
    <property type="entry name" value="PROKAR_LIPOPROTEIN"/>
    <property type="match status" value="1"/>
</dbReference>
<dbReference type="PROSITE" id="PS01009">
    <property type="entry name" value="CRISP_1"/>
    <property type="match status" value="1"/>
</dbReference>
<reference evidence="4 5" key="1">
    <citation type="submission" date="2015-07" db="EMBL/GenBank/DDBJ databases">
        <title>Genome analysis of myxobacterium Chondromyces crocatus Cm c5 reveals a high potential for natural compound synthesis and the genetic basis for the loss of fruiting body formation.</title>
        <authorList>
            <person name="Zaburannyi N."/>
            <person name="Bunk B."/>
            <person name="Maier J."/>
            <person name="Overmann J."/>
            <person name="Mueller R."/>
        </authorList>
    </citation>
    <scope>NUCLEOTIDE SEQUENCE [LARGE SCALE GENOMIC DNA]</scope>
    <source>
        <strain evidence="4 5">Cm c5</strain>
    </source>
</reference>
<feature type="chain" id="PRO_5005459777" description="SCP domain-containing protein" evidence="2">
    <location>
        <begin position="20"/>
        <end position="226"/>
    </location>
</feature>
<accession>A0A0K1ENZ3</accession>
<evidence type="ECO:0000259" key="3">
    <source>
        <dbReference type="SMART" id="SM00198"/>
    </source>
</evidence>
<keyword evidence="5" id="KW-1185">Reference proteome</keyword>
<dbReference type="AlphaFoldDB" id="A0A0K1ENZ3"/>
<dbReference type="RefSeq" id="WP_050434154.1">
    <property type="nucleotide sequence ID" value="NZ_CP012159.1"/>
</dbReference>
<dbReference type="Pfam" id="PF00188">
    <property type="entry name" value="CAP"/>
    <property type="match status" value="1"/>
</dbReference>
<dbReference type="PANTHER" id="PTHR10334">
    <property type="entry name" value="CYSTEINE-RICH SECRETORY PROTEIN-RELATED"/>
    <property type="match status" value="1"/>
</dbReference>
<dbReference type="InterPro" id="IPR035940">
    <property type="entry name" value="CAP_sf"/>
</dbReference>
<evidence type="ECO:0000256" key="2">
    <source>
        <dbReference type="SAM" id="SignalP"/>
    </source>
</evidence>
<evidence type="ECO:0000256" key="1">
    <source>
        <dbReference type="SAM" id="MobiDB-lite"/>
    </source>
</evidence>
<dbReference type="PATRIC" id="fig|52.7.peg.7433"/>
<dbReference type="GO" id="GO:0005576">
    <property type="term" value="C:extracellular region"/>
    <property type="evidence" value="ECO:0007669"/>
    <property type="project" value="InterPro"/>
</dbReference>
<dbReference type="KEGG" id="ccro:CMC5_067710"/>
<dbReference type="SMART" id="SM00198">
    <property type="entry name" value="SCP"/>
    <property type="match status" value="1"/>
</dbReference>
<dbReference type="InterPro" id="IPR018244">
    <property type="entry name" value="Allrgn_V5/Tpx1_CS"/>
</dbReference>
<dbReference type="Gene3D" id="3.40.33.10">
    <property type="entry name" value="CAP"/>
    <property type="match status" value="1"/>
</dbReference>
<gene>
    <name evidence="4" type="ORF">CMC5_067710</name>
</gene>
<feature type="region of interest" description="Disordered" evidence="1">
    <location>
        <begin position="26"/>
        <end position="85"/>
    </location>
</feature>
<feature type="compositionally biased region" description="Gly residues" evidence="1">
    <location>
        <begin position="38"/>
        <end position="63"/>
    </location>
</feature>
<proteinExistence type="predicted"/>
<protein>
    <recommendedName>
        <fullName evidence="3">SCP domain-containing protein</fullName>
    </recommendedName>
</protein>
<keyword evidence="2" id="KW-0732">Signal</keyword>
<name>A0A0K1ENZ3_CHOCO</name>